<protein>
    <submittedName>
        <fullName evidence="2">Uncharacterized protein</fullName>
    </submittedName>
</protein>
<evidence type="ECO:0000256" key="1">
    <source>
        <dbReference type="SAM" id="MobiDB-lite"/>
    </source>
</evidence>
<dbReference type="EMBL" id="JAKMXF010000298">
    <property type="protein sequence ID" value="KAI6652679.1"/>
    <property type="molecule type" value="Genomic_DNA"/>
</dbReference>
<keyword evidence="3" id="KW-1185">Reference proteome</keyword>
<reference evidence="2 3" key="1">
    <citation type="journal article" date="2023" name="BMC Biol.">
        <title>The compact genome of the sponge Oopsacas minuta (Hexactinellida) is lacking key metazoan core genes.</title>
        <authorList>
            <person name="Santini S."/>
            <person name="Schenkelaars Q."/>
            <person name="Jourda C."/>
            <person name="Duchesne M."/>
            <person name="Belahbib H."/>
            <person name="Rocher C."/>
            <person name="Selva M."/>
            <person name="Riesgo A."/>
            <person name="Vervoort M."/>
            <person name="Leys S.P."/>
            <person name="Kodjabachian L."/>
            <person name="Le Bivic A."/>
            <person name="Borchiellini C."/>
            <person name="Claverie J.M."/>
            <person name="Renard E."/>
        </authorList>
    </citation>
    <scope>NUCLEOTIDE SEQUENCE [LARGE SCALE GENOMIC DNA]</scope>
    <source>
        <strain evidence="2">SPO-2</strain>
    </source>
</reference>
<comment type="caution">
    <text evidence="2">The sequence shown here is derived from an EMBL/GenBank/DDBJ whole genome shotgun (WGS) entry which is preliminary data.</text>
</comment>
<gene>
    <name evidence="2" type="ORF">LOD99_4462</name>
</gene>
<evidence type="ECO:0000313" key="2">
    <source>
        <dbReference type="EMBL" id="KAI6652679.1"/>
    </source>
</evidence>
<evidence type="ECO:0000313" key="3">
    <source>
        <dbReference type="Proteomes" id="UP001165289"/>
    </source>
</evidence>
<sequence length="340" mass="39886">MISIPEDRYNLSNSKKQLNPQAIEFVPKVCQTGNQETNLNPVEQDLHLHKFLSHYDVTLNIICLFPHDLKKHFLSIVSAFKACINYNVLFTKPTIEYMVRMNIDQAIKNKNYSKFSSKFCYHLDVMLYEHPSSTRTNLLAEEMSIVYMYKKFINLITEFYFEDLLATQEFQNFCSVISDYFVTARNRNQQPYPFLGQALVRLLYELLNSNDSKENLQIVYQFIEYSFKTLIVAEDYNKEHLSKMKTIVESRLTLEEKENEKYKLLSKVRDMVITIEFNHSMMHTNIDPGLLSTDTQEITENENDQPVCREEEWDEFLDQFGDPVCDPPELSSLEGVSTAD</sequence>
<accession>A0AAV7JUR0</accession>
<feature type="region of interest" description="Disordered" evidence="1">
    <location>
        <begin position="321"/>
        <end position="340"/>
    </location>
</feature>
<name>A0AAV7JUR0_9METZ</name>
<proteinExistence type="predicted"/>
<organism evidence="2 3">
    <name type="scientific">Oopsacas minuta</name>
    <dbReference type="NCBI Taxonomy" id="111878"/>
    <lineage>
        <taxon>Eukaryota</taxon>
        <taxon>Metazoa</taxon>
        <taxon>Porifera</taxon>
        <taxon>Hexactinellida</taxon>
        <taxon>Hexasterophora</taxon>
        <taxon>Lyssacinosida</taxon>
        <taxon>Leucopsacidae</taxon>
        <taxon>Oopsacas</taxon>
    </lineage>
</organism>
<dbReference type="Proteomes" id="UP001165289">
    <property type="component" value="Unassembled WGS sequence"/>
</dbReference>
<dbReference type="AlphaFoldDB" id="A0AAV7JUR0"/>